<accession>A0A9E7N9X7</accession>
<dbReference type="EMBL" id="CP100355">
    <property type="protein sequence ID" value="UTF54422.1"/>
    <property type="molecule type" value="Genomic_DNA"/>
</dbReference>
<evidence type="ECO:0000256" key="1">
    <source>
        <dbReference type="SAM" id="Phobius"/>
    </source>
</evidence>
<evidence type="ECO:0000313" key="2">
    <source>
        <dbReference type="EMBL" id="UTF54422.1"/>
    </source>
</evidence>
<dbReference type="InterPro" id="IPR014509">
    <property type="entry name" value="YjdF-like"/>
</dbReference>
<dbReference type="Pfam" id="PF09997">
    <property type="entry name" value="DUF2238"/>
    <property type="match status" value="1"/>
</dbReference>
<keyword evidence="3" id="KW-1185">Reference proteome</keyword>
<name>A0A9E7N9X7_9EURY</name>
<sequence length="235" mass="25828">MIDLAAFKLSTKRQRQLSYLMELSLVGMLFVGVDRGNGGIVINTAVALAVTQLPPILERDYGIPMDPRLTLWITTAVFLHAFGTVGLPGATSTLYSQVWWWDHMTHALSASVVAAAGYATVRALDEHAEGIRFPGRFIALFILLFVLAFGVLWEILEFVIALAAERLGMPRVLTQYGLEDTMLDIVFNSIGALIVAIWGGAYLGDVSGAIRERLEARNAGGLEHLERQEANEREK</sequence>
<dbReference type="RefSeq" id="WP_254159079.1">
    <property type="nucleotide sequence ID" value="NZ_CP100355.1"/>
</dbReference>
<protein>
    <recommendedName>
        <fullName evidence="4">DUF2238 domain-containing protein</fullName>
    </recommendedName>
</protein>
<keyword evidence="1" id="KW-0472">Membrane</keyword>
<dbReference type="Proteomes" id="UP001056855">
    <property type="component" value="Chromosome"/>
</dbReference>
<dbReference type="KEGG" id="sawl:NGM29_03845"/>
<gene>
    <name evidence="2" type="ORF">NGM29_03845</name>
</gene>
<proteinExistence type="predicted"/>
<keyword evidence="1" id="KW-1133">Transmembrane helix</keyword>
<organism evidence="2 3">
    <name type="scientific">Natronosalvus rutilus</name>
    <dbReference type="NCBI Taxonomy" id="2953753"/>
    <lineage>
        <taxon>Archaea</taxon>
        <taxon>Methanobacteriati</taxon>
        <taxon>Methanobacteriota</taxon>
        <taxon>Stenosarchaea group</taxon>
        <taxon>Halobacteria</taxon>
        <taxon>Halobacteriales</taxon>
        <taxon>Natrialbaceae</taxon>
        <taxon>Natronosalvus</taxon>
    </lineage>
</organism>
<feature type="transmembrane region" description="Helical" evidence="1">
    <location>
        <begin position="137"/>
        <end position="162"/>
    </location>
</feature>
<evidence type="ECO:0000313" key="3">
    <source>
        <dbReference type="Proteomes" id="UP001056855"/>
    </source>
</evidence>
<keyword evidence="1" id="KW-0812">Transmembrane</keyword>
<feature type="transmembrane region" description="Helical" evidence="1">
    <location>
        <begin position="107"/>
        <end position="125"/>
    </location>
</feature>
<reference evidence="2" key="1">
    <citation type="submission" date="2022-06" db="EMBL/GenBank/DDBJ databases">
        <title>Diverse halophilic archaea isolated from saline environments.</title>
        <authorList>
            <person name="Cui H.-L."/>
        </authorList>
    </citation>
    <scope>NUCLEOTIDE SEQUENCE</scope>
    <source>
        <strain evidence="2">WLHS1</strain>
    </source>
</reference>
<dbReference type="GeneID" id="73289149"/>
<feature type="transmembrane region" description="Helical" evidence="1">
    <location>
        <begin position="69"/>
        <end position="87"/>
    </location>
</feature>
<dbReference type="AlphaFoldDB" id="A0A9E7N9X7"/>
<evidence type="ECO:0008006" key="4">
    <source>
        <dbReference type="Google" id="ProtNLM"/>
    </source>
</evidence>
<feature type="transmembrane region" description="Helical" evidence="1">
    <location>
        <begin position="182"/>
        <end position="203"/>
    </location>
</feature>